<proteinExistence type="predicted"/>
<evidence type="ECO:0000313" key="1">
    <source>
        <dbReference type="EMBL" id="KAF5545570.1"/>
    </source>
</evidence>
<dbReference type="Proteomes" id="UP000574317">
    <property type="component" value="Unassembled WGS sequence"/>
</dbReference>
<keyword evidence="2" id="KW-1185">Reference proteome</keyword>
<sequence length="96" mass="10180">MGLETTNAGVRPDFLWIWSHNALSGLFAASARNTGWYPVIFQFVDLLVVREVARVVLFAVAPGAWYPIVDLAAVDDGAGAAVGAARASPCRPAAEH</sequence>
<accession>A0A8H5J106</accession>
<dbReference type="AlphaFoldDB" id="A0A8H5J106"/>
<name>A0A8H5J106_9HYPO</name>
<comment type="caution">
    <text evidence="1">The sequence shown here is derived from an EMBL/GenBank/DDBJ whole genome shotgun (WGS) entry which is preliminary data.</text>
</comment>
<organism evidence="1 2">
    <name type="scientific">Fusarium napiforme</name>
    <dbReference type="NCBI Taxonomy" id="42672"/>
    <lineage>
        <taxon>Eukaryota</taxon>
        <taxon>Fungi</taxon>
        <taxon>Dikarya</taxon>
        <taxon>Ascomycota</taxon>
        <taxon>Pezizomycotina</taxon>
        <taxon>Sordariomycetes</taxon>
        <taxon>Hypocreomycetidae</taxon>
        <taxon>Hypocreales</taxon>
        <taxon>Nectriaceae</taxon>
        <taxon>Fusarium</taxon>
        <taxon>Fusarium fujikuroi species complex</taxon>
    </lineage>
</organism>
<reference evidence="1 2" key="1">
    <citation type="submission" date="2020-05" db="EMBL/GenBank/DDBJ databases">
        <title>Identification and distribution of gene clusters putatively required for synthesis of sphingolipid metabolism inhibitors in phylogenetically diverse species of the filamentous fungus Fusarium.</title>
        <authorList>
            <person name="Kim H.-S."/>
            <person name="Busman M."/>
            <person name="Brown D.W."/>
            <person name="Divon H."/>
            <person name="Uhlig S."/>
            <person name="Proctor R.H."/>
        </authorList>
    </citation>
    <scope>NUCLEOTIDE SEQUENCE [LARGE SCALE GENOMIC DNA]</scope>
    <source>
        <strain evidence="1 2">NRRL 25196</strain>
    </source>
</reference>
<protein>
    <submittedName>
        <fullName evidence="1">Uncharacterized protein</fullName>
    </submittedName>
</protein>
<gene>
    <name evidence="1" type="ORF">FNAPI_9101</name>
</gene>
<dbReference type="EMBL" id="JAAOAO010000362">
    <property type="protein sequence ID" value="KAF5545570.1"/>
    <property type="molecule type" value="Genomic_DNA"/>
</dbReference>
<evidence type="ECO:0000313" key="2">
    <source>
        <dbReference type="Proteomes" id="UP000574317"/>
    </source>
</evidence>